<keyword evidence="3" id="KW-1185">Reference proteome</keyword>
<gene>
    <name evidence="2" type="ORF">KS407_22390</name>
</gene>
<keyword evidence="1" id="KW-1133">Transmembrane helix</keyword>
<keyword evidence="1" id="KW-0472">Membrane</keyword>
<organism evidence="2 3">
    <name type="scientific">Evansella alkalicola</name>
    <dbReference type="NCBI Taxonomy" id="745819"/>
    <lineage>
        <taxon>Bacteria</taxon>
        <taxon>Bacillati</taxon>
        <taxon>Bacillota</taxon>
        <taxon>Bacilli</taxon>
        <taxon>Bacillales</taxon>
        <taxon>Bacillaceae</taxon>
        <taxon>Evansella</taxon>
    </lineage>
</organism>
<comment type="caution">
    <text evidence="2">The sequence shown here is derived from an EMBL/GenBank/DDBJ whole genome shotgun (WGS) entry which is preliminary data.</text>
</comment>
<name>A0ABS6K017_9BACI</name>
<dbReference type="Proteomes" id="UP000790580">
    <property type="component" value="Unassembled WGS sequence"/>
</dbReference>
<feature type="transmembrane region" description="Helical" evidence="1">
    <location>
        <begin position="131"/>
        <end position="151"/>
    </location>
</feature>
<reference evidence="2 3" key="1">
    <citation type="submission" date="2021-06" db="EMBL/GenBank/DDBJ databases">
        <title>Bacillus sp. RD4P76, an endophyte from a halophyte.</title>
        <authorList>
            <person name="Sun J.-Q."/>
        </authorList>
    </citation>
    <scope>NUCLEOTIDE SEQUENCE [LARGE SCALE GENOMIC DNA]</scope>
    <source>
        <strain evidence="2 3">JCM 17098</strain>
    </source>
</reference>
<sequence length="168" mass="19068">MRMKQELEQQKQEETMSFNSTVALIGFFGGLIWSVLGYIAFYLNFTRVGPALALMPWALGDWKNGWMGQLVGIGFIAVVSIAVAFIYRMIFAKVNKPWPGIIYGLVLWILIFGLFNPMFPGLKPLTQLDLNTIITNICLYVVYGLFIGYSISYEYNERQVQEGEAIQS</sequence>
<evidence type="ECO:0000313" key="2">
    <source>
        <dbReference type="EMBL" id="MBU9724178.1"/>
    </source>
</evidence>
<proteinExistence type="predicted"/>
<evidence type="ECO:0000313" key="3">
    <source>
        <dbReference type="Proteomes" id="UP000790580"/>
    </source>
</evidence>
<dbReference type="InterPro" id="IPR024563">
    <property type="entry name" value="YqhR"/>
</dbReference>
<feature type="transmembrane region" description="Helical" evidence="1">
    <location>
        <begin position="65"/>
        <end position="88"/>
    </location>
</feature>
<dbReference type="EMBL" id="JAHQCR010000088">
    <property type="protein sequence ID" value="MBU9724178.1"/>
    <property type="molecule type" value="Genomic_DNA"/>
</dbReference>
<dbReference type="Pfam" id="PF11085">
    <property type="entry name" value="YqhR"/>
    <property type="match status" value="1"/>
</dbReference>
<protein>
    <recommendedName>
        <fullName evidence="4">Membrane protein YqhR</fullName>
    </recommendedName>
</protein>
<feature type="transmembrane region" description="Helical" evidence="1">
    <location>
        <begin position="21"/>
        <end position="45"/>
    </location>
</feature>
<feature type="transmembrane region" description="Helical" evidence="1">
    <location>
        <begin position="100"/>
        <end position="119"/>
    </location>
</feature>
<evidence type="ECO:0008006" key="4">
    <source>
        <dbReference type="Google" id="ProtNLM"/>
    </source>
</evidence>
<evidence type="ECO:0000256" key="1">
    <source>
        <dbReference type="SAM" id="Phobius"/>
    </source>
</evidence>
<keyword evidence="1" id="KW-0812">Transmembrane</keyword>
<accession>A0ABS6K017</accession>